<reference evidence="7 8" key="1">
    <citation type="submission" date="2019-04" db="EMBL/GenBank/DDBJ databases">
        <title>Genome Announcement to Ensure Probiotic Safety of Lactobacillus rhamnosus UBLR-58.</title>
        <authorList>
            <person name="Sulthana A."/>
            <person name="Lakshmi S.G."/>
            <person name="Madempudi R.S."/>
        </authorList>
    </citation>
    <scope>NUCLEOTIDE SEQUENCE [LARGE SCALE GENOMIC DNA]</scope>
    <source>
        <strain evidence="7 8">UBLR-58</strain>
    </source>
</reference>
<evidence type="ECO:0000259" key="5">
    <source>
        <dbReference type="PROSITE" id="PS51078"/>
    </source>
</evidence>
<evidence type="ECO:0000259" key="4">
    <source>
        <dbReference type="PROSITE" id="PS51077"/>
    </source>
</evidence>
<dbReference type="SUPFAM" id="SSF55781">
    <property type="entry name" value="GAF domain-like"/>
    <property type="match status" value="1"/>
</dbReference>
<dbReference type="SUPFAM" id="SSF46785">
    <property type="entry name" value="Winged helix' DNA-binding domain"/>
    <property type="match status" value="1"/>
</dbReference>
<protein>
    <submittedName>
        <fullName evidence="6">IclR family transcriptional regulator</fullName>
    </submittedName>
</protein>
<evidence type="ECO:0000313" key="9">
    <source>
        <dbReference type="Proteomes" id="UP000552935"/>
    </source>
</evidence>
<keyword evidence="1" id="KW-0805">Transcription regulation</keyword>
<dbReference type="Proteomes" id="UP000552935">
    <property type="component" value="Unassembled WGS sequence"/>
</dbReference>
<feature type="domain" description="IclR-ED" evidence="5">
    <location>
        <begin position="75"/>
        <end position="255"/>
    </location>
</feature>
<comment type="caution">
    <text evidence="6">The sequence shown here is derived from an EMBL/GenBank/DDBJ whole genome shotgun (WGS) entry which is preliminary data.</text>
</comment>
<dbReference type="Gene3D" id="3.30.450.40">
    <property type="match status" value="1"/>
</dbReference>
<dbReference type="Pfam" id="PF01614">
    <property type="entry name" value="IclR_C"/>
    <property type="match status" value="1"/>
</dbReference>
<evidence type="ECO:0000313" key="6">
    <source>
        <dbReference type="EMBL" id="NZA03571.1"/>
    </source>
</evidence>
<dbReference type="SMART" id="SM00346">
    <property type="entry name" value="HTH_ICLR"/>
    <property type="match status" value="1"/>
</dbReference>
<dbReference type="InterPro" id="IPR036390">
    <property type="entry name" value="WH_DNA-bd_sf"/>
</dbReference>
<dbReference type="PROSITE" id="PS51077">
    <property type="entry name" value="HTH_ICLR"/>
    <property type="match status" value="1"/>
</dbReference>
<dbReference type="InterPro" id="IPR014757">
    <property type="entry name" value="Tscrpt_reg_IclR_C"/>
</dbReference>
<name>A0A508YIX0_LACRH</name>
<dbReference type="InterPro" id="IPR005471">
    <property type="entry name" value="Tscrpt_reg_IclR_N"/>
</dbReference>
<dbReference type="EMBL" id="SSHM01000001">
    <property type="protein sequence ID" value="THC79152.1"/>
    <property type="molecule type" value="Genomic_DNA"/>
</dbReference>
<dbReference type="GO" id="GO:0003677">
    <property type="term" value="F:DNA binding"/>
    <property type="evidence" value="ECO:0007669"/>
    <property type="project" value="UniProtKB-KW"/>
</dbReference>
<dbReference type="InterPro" id="IPR050707">
    <property type="entry name" value="HTH_MetabolicPath_Reg"/>
</dbReference>
<gene>
    <name evidence="7" type="ORF">E6L36_01205</name>
    <name evidence="6" type="ORF">H0N82_00200</name>
</gene>
<organism evidence="6 9">
    <name type="scientific">Lacticaseibacillus rhamnosus</name>
    <name type="common">Lactobacillus rhamnosus</name>
    <dbReference type="NCBI Taxonomy" id="47715"/>
    <lineage>
        <taxon>Bacteria</taxon>
        <taxon>Bacillati</taxon>
        <taxon>Bacillota</taxon>
        <taxon>Bacilli</taxon>
        <taxon>Lactobacillales</taxon>
        <taxon>Lactobacillaceae</taxon>
        <taxon>Lacticaseibacillus</taxon>
    </lineage>
</organism>
<dbReference type="Proteomes" id="UP000307517">
    <property type="component" value="Unassembled WGS sequence"/>
</dbReference>
<keyword evidence="2" id="KW-0238">DNA-binding</keyword>
<dbReference type="EMBL" id="JACCKI010000001">
    <property type="protein sequence ID" value="NZA03571.1"/>
    <property type="molecule type" value="Genomic_DNA"/>
</dbReference>
<dbReference type="Pfam" id="PF09339">
    <property type="entry name" value="HTH_IclR"/>
    <property type="match status" value="1"/>
</dbReference>
<dbReference type="AlphaFoldDB" id="A0A508YIX0"/>
<dbReference type="Gene3D" id="1.10.10.10">
    <property type="entry name" value="Winged helix-like DNA-binding domain superfamily/Winged helix DNA-binding domain"/>
    <property type="match status" value="1"/>
</dbReference>
<dbReference type="PROSITE" id="PS51078">
    <property type="entry name" value="ICLR_ED"/>
    <property type="match status" value="1"/>
</dbReference>
<dbReference type="RefSeq" id="WP_005690838.1">
    <property type="nucleotide sequence ID" value="NZ_CABFNI010000001.1"/>
</dbReference>
<evidence type="ECO:0000313" key="7">
    <source>
        <dbReference type="EMBL" id="THC79152.1"/>
    </source>
</evidence>
<dbReference type="InterPro" id="IPR029016">
    <property type="entry name" value="GAF-like_dom_sf"/>
</dbReference>
<dbReference type="GO" id="GO:0045892">
    <property type="term" value="P:negative regulation of DNA-templated transcription"/>
    <property type="evidence" value="ECO:0007669"/>
    <property type="project" value="TreeGrafter"/>
</dbReference>
<keyword evidence="3" id="KW-0804">Transcription</keyword>
<dbReference type="PANTHER" id="PTHR30136">
    <property type="entry name" value="HELIX-TURN-HELIX TRANSCRIPTIONAL REGULATOR, ICLR FAMILY"/>
    <property type="match status" value="1"/>
</dbReference>
<evidence type="ECO:0000256" key="1">
    <source>
        <dbReference type="ARBA" id="ARBA00023015"/>
    </source>
</evidence>
<sequence>MNTGKEASKPYGTVLIKAKEILDFLLAANDPPTLSDISRGLHSPKPTTLKILSTLETLGFVWRDTDSKRYFLGTHFIPYAQKALATFNIVNVARPFLEDLRDKTEETINLGIERNNKIILVEKLESPRSIKLQSTIGGSMNLYSSAMGKAILATFSSKSLDSYFKSTKMVPMTPHTITTPSKLQKDLNSIKELGVSVDNEENEEEVFCLGASIVRDGQLYGAFSISAPKYRMPQERRSAFVRMLLDTKHAIESAI</sequence>
<feature type="domain" description="HTH iclR-type" evidence="4">
    <location>
        <begin position="12"/>
        <end position="74"/>
    </location>
</feature>
<evidence type="ECO:0000256" key="3">
    <source>
        <dbReference type="ARBA" id="ARBA00023163"/>
    </source>
</evidence>
<dbReference type="InterPro" id="IPR036388">
    <property type="entry name" value="WH-like_DNA-bd_sf"/>
</dbReference>
<dbReference type="PANTHER" id="PTHR30136:SF7">
    <property type="entry name" value="HTH-TYPE TRANSCRIPTIONAL REGULATOR KDGR-RELATED"/>
    <property type="match status" value="1"/>
</dbReference>
<accession>A0A508YIX0</accession>
<reference evidence="6 9" key="2">
    <citation type="submission" date="2020-07" db="EMBL/GenBank/DDBJ databases">
        <title>Organ Donor 1.</title>
        <authorList>
            <person name="Marsh A.J."/>
            <person name="Azcarate-Peril M.A."/>
        </authorList>
    </citation>
    <scope>NUCLEOTIDE SEQUENCE [LARGE SCALE GENOMIC DNA]</scope>
    <source>
        <strain evidence="6 9">AMC0712</strain>
    </source>
</reference>
<evidence type="ECO:0000313" key="8">
    <source>
        <dbReference type="Proteomes" id="UP000307517"/>
    </source>
</evidence>
<dbReference type="GO" id="GO:0003700">
    <property type="term" value="F:DNA-binding transcription factor activity"/>
    <property type="evidence" value="ECO:0007669"/>
    <property type="project" value="TreeGrafter"/>
</dbReference>
<proteinExistence type="predicted"/>
<evidence type="ECO:0000256" key="2">
    <source>
        <dbReference type="ARBA" id="ARBA00023125"/>
    </source>
</evidence>